<proteinExistence type="predicted"/>
<dbReference type="EMBL" id="SWJE01000001">
    <property type="protein sequence ID" value="TKC92315.1"/>
    <property type="molecule type" value="Genomic_DNA"/>
</dbReference>
<dbReference type="AlphaFoldDB" id="A0A4U1IFH2"/>
<dbReference type="RefSeq" id="WP_136892096.1">
    <property type="nucleotide sequence ID" value="NZ_SWJE01000001.1"/>
</dbReference>
<name>A0A4U1IFH2_9BURK</name>
<evidence type="ECO:0000313" key="2">
    <source>
        <dbReference type="Proteomes" id="UP000305539"/>
    </source>
</evidence>
<reference evidence="1 2" key="1">
    <citation type="submission" date="2019-04" db="EMBL/GenBank/DDBJ databases">
        <title>Trinickia sp. 7GSK02, isolated from subtropical forest soil.</title>
        <authorList>
            <person name="Gao Z.-H."/>
            <person name="Qiu L.-H."/>
        </authorList>
    </citation>
    <scope>NUCLEOTIDE SEQUENCE [LARGE SCALE GENOMIC DNA]</scope>
    <source>
        <strain evidence="1 2">7GSK02</strain>
    </source>
</reference>
<keyword evidence="2" id="KW-1185">Reference proteome</keyword>
<protein>
    <submittedName>
        <fullName evidence="1">Uncharacterized protein</fullName>
    </submittedName>
</protein>
<organism evidence="1 2">
    <name type="scientific">Trinickia terrae</name>
    <dbReference type="NCBI Taxonomy" id="2571161"/>
    <lineage>
        <taxon>Bacteria</taxon>
        <taxon>Pseudomonadati</taxon>
        <taxon>Pseudomonadota</taxon>
        <taxon>Betaproteobacteria</taxon>
        <taxon>Burkholderiales</taxon>
        <taxon>Burkholderiaceae</taxon>
        <taxon>Trinickia</taxon>
    </lineage>
</organism>
<evidence type="ECO:0000313" key="1">
    <source>
        <dbReference type="EMBL" id="TKC92315.1"/>
    </source>
</evidence>
<comment type="caution">
    <text evidence="1">The sequence shown here is derived from an EMBL/GenBank/DDBJ whole genome shotgun (WGS) entry which is preliminary data.</text>
</comment>
<sequence length="94" mass="10026">MPNGKLEARIARLERGIEHLAACLAVQAALAQALAEDANQKTQVAQVFKQAVDILLSMQDERPMSANFEETVSLQANALLESLAKSRGAPKGAP</sequence>
<accession>A0A4U1IFH2</accession>
<dbReference type="Proteomes" id="UP000305539">
    <property type="component" value="Unassembled WGS sequence"/>
</dbReference>
<dbReference type="OrthoDB" id="9853087at2"/>
<gene>
    <name evidence="1" type="ORF">FAZ69_01115</name>
</gene>